<evidence type="ECO:0000256" key="1">
    <source>
        <dbReference type="SAM" id="MobiDB-lite"/>
    </source>
</evidence>
<evidence type="ECO:0000313" key="2">
    <source>
        <dbReference type="EMBL" id="PHT68923.1"/>
    </source>
</evidence>
<dbReference type="PANTHER" id="PTHR33022:SF13">
    <property type="entry name" value="UBIQUITIN-LIKE PROTEASE FAMILY PROFILE DOMAIN-CONTAINING PROTEIN"/>
    <property type="match status" value="1"/>
</dbReference>
<reference evidence="2 3" key="1">
    <citation type="journal article" date="2014" name="Nat. Genet.">
        <title>Genome sequence of the hot pepper provides insights into the evolution of pungency in Capsicum species.</title>
        <authorList>
            <person name="Kim S."/>
            <person name="Park M."/>
            <person name="Yeom S.I."/>
            <person name="Kim Y.M."/>
            <person name="Lee J.M."/>
            <person name="Lee H.A."/>
            <person name="Seo E."/>
            <person name="Choi J."/>
            <person name="Cheong K."/>
            <person name="Kim K.T."/>
            <person name="Jung K."/>
            <person name="Lee G.W."/>
            <person name="Oh S.K."/>
            <person name="Bae C."/>
            <person name="Kim S.B."/>
            <person name="Lee H.Y."/>
            <person name="Kim S.Y."/>
            <person name="Kim M.S."/>
            <person name="Kang B.C."/>
            <person name="Jo Y.D."/>
            <person name="Yang H.B."/>
            <person name="Jeong H.J."/>
            <person name="Kang W.H."/>
            <person name="Kwon J.K."/>
            <person name="Shin C."/>
            <person name="Lim J.Y."/>
            <person name="Park J.H."/>
            <person name="Huh J.H."/>
            <person name="Kim J.S."/>
            <person name="Kim B.D."/>
            <person name="Cohen O."/>
            <person name="Paran I."/>
            <person name="Suh M.C."/>
            <person name="Lee S.B."/>
            <person name="Kim Y.K."/>
            <person name="Shin Y."/>
            <person name="Noh S.J."/>
            <person name="Park J."/>
            <person name="Seo Y.S."/>
            <person name="Kwon S.Y."/>
            <person name="Kim H.A."/>
            <person name="Park J.M."/>
            <person name="Kim H.J."/>
            <person name="Choi S.B."/>
            <person name="Bosland P.W."/>
            <person name="Reeves G."/>
            <person name="Jo S.H."/>
            <person name="Lee B.W."/>
            <person name="Cho H.T."/>
            <person name="Choi H.S."/>
            <person name="Lee M.S."/>
            <person name="Yu Y."/>
            <person name="Do Choi Y."/>
            <person name="Park B.S."/>
            <person name="van Deynze A."/>
            <person name="Ashrafi H."/>
            <person name="Hill T."/>
            <person name="Kim W.T."/>
            <person name="Pai H.S."/>
            <person name="Ahn H.K."/>
            <person name="Yeam I."/>
            <person name="Giovannoni J.J."/>
            <person name="Rose J.K."/>
            <person name="Sorensen I."/>
            <person name="Lee S.J."/>
            <person name="Kim R.W."/>
            <person name="Choi I.Y."/>
            <person name="Choi B.S."/>
            <person name="Lim J.S."/>
            <person name="Lee Y.H."/>
            <person name="Choi D."/>
        </authorList>
    </citation>
    <scope>NUCLEOTIDE SEQUENCE [LARGE SCALE GENOMIC DNA]</scope>
    <source>
        <strain evidence="3">cv. CM334</strain>
    </source>
</reference>
<feature type="region of interest" description="Disordered" evidence="1">
    <location>
        <begin position="51"/>
        <end position="79"/>
    </location>
</feature>
<dbReference type="Proteomes" id="UP000222542">
    <property type="component" value="Unassembled WGS sequence"/>
</dbReference>
<dbReference type="EMBL" id="AYRZ02000011">
    <property type="protein sequence ID" value="PHT68923.1"/>
    <property type="molecule type" value="Genomic_DNA"/>
</dbReference>
<name>A0A2G2YGP3_CAPAN</name>
<reference evidence="2 3" key="2">
    <citation type="journal article" date="2017" name="Genome Biol.">
        <title>New reference genome sequences of hot pepper reveal the massive evolution of plant disease-resistance genes by retroduplication.</title>
        <authorList>
            <person name="Kim S."/>
            <person name="Park J."/>
            <person name="Yeom S.I."/>
            <person name="Kim Y.M."/>
            <person name="Seo E."/>
            <person name="Kim K.T."/>
            <person name="Kim M.S."/>
            <person name="Lee J.M."/>
            <person name="Cheong K."/>
            <person name="Shin H.S."/>
            <person name="Kim S.B."/>
            <person name="Han K."/>
            <person name="Lee J."/>
            <person name="Park M."/>
            <person name="Lee H.A."/>
            <person name="Lee H.Y."/>
            <person name="Lee Y."/>
            <person name="Oh S."/>
            <person name="Lee J.H."/>
            <person name="Choi E."/>
            <person name="Choi E."/>
            <person name="Lee S.E."/>
            <person name="Jeon J."/>
            <person name="Kim H."/>
            <person name="Choi G."/>
            <person name="Song H."/>
            <person name="Lee J."/>
            <person name="Lee S.C."/>
            <person name="Kwon J.K."/>
            <person name="Lee H.Y."/>
            <person name="Koo N."/>
            <person name="Hong Y."/>
            <person name="Kim R.W."/>
            <person name="Kang W.H."/>
            <person name="Huh J.H."/>
            <person name="Kang B.C."/>
            <person name="Yang T.J."/>
            <person name="Lee Y.H."/>
            <person name="Bennetzen J.L."/>
            <person name="Choi D."/>
        </authorList>
    </citation>
    <scope>NUCLEOTIDE SEQUENCE [LARGE SCALE GENOMIC DNA]</scope>
    <source>
        <strain evidence="3">cv. CM334</strain>
    </source>
</reference>
<evidence type="ECO:0000313" key="3">
    <source>
        <dbReference type="Proteomes" id="UP000222542"/>
    </source>
</evidence>
<keyword evidence="3" id="KW-1185">Reference proteome</keyword>
<organism evidence="2 3">
    <name type="scientific">Capsicum annuum</name>
    <name type="common">Capsicum pepper</name>
    <dbReference type="NCBI Taxonomy" id="4072"/>
    <lineage>
        <taxon>Eukaryota</taxon>
        <taxon>Viridiplantae</taxon>
        <taxon>Streptophyta</taxon>
        <taxon>Embryophyta</taxon>
        <taxon>Tracheophyta</taxon>
        <taxon>Spermatophyta</taxon>
        <taxon>Magnoliopsida</taxon>
        <taxon>eudicotyledons</taxon>
        <taxon>Gunneridae</taxon>
        <taxon>Pentapetalae</taxon>
        <taxon>asterids</taxon>
        <taxon>lamiids</taxon>
        <taxon>Solanales</taxon>
        <taxon>Solanaceae</taxon>
        <taxon>Solanoideae</taxon>
        <taxon>Capsiceae</taxon>
        <taxon>Capsicum</taxon>
    </lineage>
</organism>
<protein>
    <submittedName>
        <fullName evidence="2">Uncharacterized protein</fullName>
    </submittedName>
</protein>
<comment type="caution">
    <text evidence="2">The sequence shown here is derived from an EMBL/GenBank/DDBJ whole genome shotgun (WGS) entry which is preliminary data.</text>
</comment>
<dbReference type="AlphaFoldDB" id="A0A2G2YGP3"/>
<sequence>MSGIVECYVARYAKYLSEEMDMPSVDFEVEYHRMRCTALLRNYGLQKAKKGYVSDNDDPPRPRTKNVYLPDETEIVSVE</sequence>
<dbReference type="PANTHER" id="PTHR33022">
    <property type="entry name" value="DUF1985 DOMAIN-CONTAINING PROTEIN"/>
    <property type="match status" value="1"/>
</dbReference>
<dbReference type="Gramene" id="PHT68923">
    <property type="protein sequence ID" value="PHT68923"/>
    <property type="gene ID" value="T459_28410"/>
</dbReference>
<accession>A0A2G2YGP3</accession>
<gene>
    <name evidence="2" type="ORF">T459_28410</name>
</gene>
<proteinExistence type="predicted"/>